<gene>
    <name evidence="1" type="ORF">CR201_G0041886</name>
</gene>
<sequence>MYRSLSWFEQLDVLLNATNGNVVRIKVRGWWRSPVCVGRLRDIQSSLACATVSFVAVAVSSWGLHRRIALLSLLQCWGAKFSYPRFDLGLWGQYEYLGSPFMLSN</sequence>
<name>A0A2J8SLT3_PONAB</name>
<organism evidence="1">
    <name type="scientific">Pongo abelii</name>
    <name type="common">Sumatran orangutan</name>
    <name type="synonym">Pongo pygmaeus abelii</name>
    <dbReference type="NCBI Taxonomy" id="9601"/>
    <lineage>
        <taxon>Eukaryota</taxon>
        <taxon>Metazoa</taxon>
        <taxon>Chordata</taxon>
        <taxon>Craniata</taxon>
        <taxon>Vertebrata</taxon>
        <taxon>Euteleostomi</taxon>
        <taxon>Mammalia</taxon>
        <taxon>Eutheria</taxon>
        <taxon>Euarchontoglires</taxon>
        <taxon>Primates</taxon>
        <taxon>Haplorrhini</taxon>
        <taxon>Catarrhini</taxon>
        <taxon>Hominidae</taxon>
        <taxon>Pongo</taxon>
    </lineage>
</organism>
<reference evidence="1" key="1">
    <citation type="submission" date="2017-12" db="EMBL/GenBank/DDBJ databases">
        <title>High-resolution comparative analysis of great ape genomes.</title>
        <authorList>
            <person name="Pollen A."/>
            <person name="Hastie A."/>
            <person name="Hormozdiari F."/>
            <person name="Dougherty M."/>
            <person name="Liu R."/>
            <person name="Chaisson M."/>
            <person name="Hoppe E."/>
            <person name="Hill C."/>
            <person name="Pang A."/>
            <person name="Hillier L."/>
            <person name="Baker C."/>
            <person name="Armstrong J."/>
            <person name="Shendure J."/>
            <person name="Paten B."/>
            <person name="Wilson R."/>
            <person name="Chao H."/>
            <person name="Schneider V."/>
            <person name="Ventura M."/>
            <person name="Kronenberg Z."/>
            <person name="Murali S."/>
            <person name="Gordon D."/>
            <person name="Cantsilieris S."/>
            <person name="Munson K."/>
            <person name="Nelson B."/>
            <person name="Raja A."/>
            <person name="Underwood J."/>
            <person name="Diekhans M."/>
            <person name="Fiddes I."/>
            <person name="Haussler D."/>
            <person name="Eichler E."/>
        </authorList>
    </citation>
    <scope>NUCLEOTIDE SEQUENCE [LARGE SCALE GENOMIC DNA]</scope>
    <source>
        <strain evidence="1">Susie</strain>
    </source>
</reference>
<dbReference type="EMBL" id="NDHI03003559">
    <property type="protein sequence ID" value="PNJ21719.1"/>
    <property type="molecule type" value="Genomic_DNA"/>
</dbReference>
<comment type="caution">
    <text evidence="1">The sequence shown here is derived from an EMBL/GenBank/DDBJ whole genome shotgun (WGS) entry which is preliminary data.</text>
</comment>
<accession>A0A2J8SLT3</accession>
<proteinExistence type="predicted"/>
<evidence type="ECO:0000313" key="1">
    <source>
        <dbReference type="EMBL" id="PNJ21719.1"/>
    </source>
</evidence>
<protein>
    <submittedName>
        <fullName evidence="1">CCDC163 isoform 1</fullName>
    </submittedName>
</protein>
<dbReference type="AlphaFoldDB" id="A0A2J8SLT3"/>